<dbReference type="AlphaFoldDB" id="A0A7S1J1C2"/>
<sequence>MLAIRMYLEVFSCTGDYSALSLKAMAHTAKTCELSGGNEKSGGIPYPSLAPFYLTPPFFFYFLSPAQTSLHMPEPPSRHDHAPAAQFPPTPKHWTTKHYTALKKTVAIKVWYLGLGEGGAKTWMQGMGEVLEQWWSTVFMSQCGMSCLSVNGNVKSWYIRTSQAEFPFHLNLAMTSVPGTGCFSRRDSKICLS</sequence>
<protein>
    <submittedName>
        <fullName evidence="1">Uncharacterized protein</fullName>
    </submittedName>
</protein>
<dbReference type="EMBL" id="HBGA01107611">
    <property type="protein sequence ID" value="CAD9028930.1"/>
    <property type="molecule type" value="Transcribed_RNA"/>
</dbReference>
<evidence type="ECO:0000313" key="1">
    <source>
        <dbReference type="EMBL" id="CAD9028930.1"/>
    </source>
</evidence>
<proteinExistence type="predicted"/>
<name>A0A7S1J1C2_9EUGL</name>
<reference evidence="1" key="1">
    <citation type="submission" date="2021-01" db="EMBL/GenBank/DDBJ databases">
        <authorList>
            <person name="Corre E."/>
            <person name="Pelletier E."/>
            <person name="Niang G."/>
            <person name="Scheremetjew M."/>
            <person name="Finn R."/>
            <person name="Kale V."/>
            <person name="Holt S."/>
            <person name="Cochrane G."/>
            <person name="Meng A."/>
            <person name="Brown T."/>
            <person name="Cohen L."/>
        </authorList>
    </citation>
    <scope>NUCLEOTIDE SEQUENCE</scope>
    <source>
        <strain evidence="1">NIES-381</strain>
    </source>
</reference>
<gene>
    <name evidence="1" type="ORF">EGYM00392_LOCUS40066</name>
</gene>
<accession>A0A7S1J1C2</accession>
<organism evidence="1">
    <name type="scientific">Eutreptiella gymnastica</name>
    <dbReference type="NCBI Taxonomy" id="73025"/>
    <lineage>
        <taxon>Eukaryota</taxon>
        <taxon>Discoba</taxon>
        <taxon>Euglenozoa</taxon>
        <taxon>Euglenida</taxon>
        <taxon>Spirocuta</taxon>
        <taxon>Euglenophyceae</taxon>
        <taxon>Eutreptiales</taxon>
        <taxon>Eutreptiaceae</taxon>
        <taxon>Eutreptiella</taxon>
    </lineage>
</organism>